<dbReference type="GO" id="GO:0072487">
    <property type="term" value="C:MSL complex"/>
    <property type="evidence" value="ECO:0007669"/>
    <property type="project" value="TreeGrafter"/>
</dbReference>
<evidence type="ECO:0000259" key="8">
    <source>
        <dbReference type="Pfam" id="PF05712"/>
    </source>
</evidence>
<dbReference type="PANTHER" id="PTHR10880:SF15">
    <property type="entry name" value="MSL COMPLEX SUBUNIT 3"/>
    <property type="match status" value="1"/>
</dbReference>
<dbReference type="EMBL" id="CAXIEN010000203">
    <property type="protein sequence ID" value="CAL1286450.1"/>
    <property type="molecule type" value="Genomic_DNA"/>
</dbReference>
<evidence type="ECO:0000313" key="11">
    <source>
        <dbReference type="Proteomes" id="UP001497382"/>
    </source>
</evidence>
<name>A0AAV2AQZ3_9ARAC</name>
<dbReference type="InterPro" id="IPR016197">
    <property type="entry name" value="Chromo-like_dom_sf"/>
</dbReference>
<dbReference type="InterPro" id="IPR008676">
    <property type="entry name" value="MRG"/>
</dbReference>
<sequence>MGVATRGVKFKFAAGEKVLCYEPDPTKAKVLYESKVLDLVVSRDERGRKVPEYLIHFFGWNSSWDRCVREEFILPYTEENRELQAKLASEAALSMKGKRKSKLPPLIKETLNKKLCTDSGNEKSENQDSSRSGTDSESSEEETEKDVSLNIPEILKLQLEDDWRAVTKKNKLVKLPCQPNVITILEAFVKHLAAKLLCASPPRNSKNGKQLMPDDVQNKLNLCKEAMDGIRVYFDFTLPHLLLYRQEKKQYYTDGTACSPLVDSMRELSETTLKMEVDTSHEAAIPKVDVVSPGRLQKGRPSRSLKSSPAVVKTEVQSSPESKPPSEKCFKKPTRGRPRMASTRILRSSDRPRQSTSAEESPTITNSLETKPCPEPGPSTETRLTRKSMQQPVSSPQPVSSDPVSYPPLIEKSLSASHCPSTTDSSGVSTVSAPKLGQQYHLINNAGLLQEILSWHMLPQHLYEQIPAAPSLIYGAHHLLRLLVKLPEMISKMSISSQKLQNLMCILENFLIYLADQKDRLFLPSAYIDSCDDFRDGFTNAVK</sequence>
<dbReference type="GO" id="GO:0005634">
    <property type="term" value="C:nucleus"/>
    <property type="evidence" value="ECO:0007669"/>
    <property type="project" value="UniProtKB-SubCell"/>
</dbReference>
<reference evidence="10 11" key="1">
    <citation type="submission" date="2024-04" db="EMBL/GenBank/DDBJ databases">
        <authorList>
            <person name="Rising A."/>
            <person name="Reimegard J."/>
            <person name="Sonavane S."/>
            <person name="Akerstrom W."/>
            <person name="Nylinder S."/>
            <person name="Hedman E."/>
            <person name="Kallberg Y."/>
        </authorList>
    </citation>
    <scope>NUCLEOTIDE SEQUENCE [LARGE SCALE GENOMIC DNA]</scope>
</reference>
<dbReference type="InterPro" id="IPR038217">
    <property type="entry name" value="MRG_C_sf"/>
</dbReference>
<dbReference type="SUPFAM" id="SSF54160">
    <property type="entry name" value="Chromo domain-like"/>
    <property type="match status" value="1"/>
</dbReference>
<evidence type="ECO:0000256" key="4">
    <source>
        <dbReference type="ARBA" id="ARBA00023163"/>
    </source>
</evidence>
<dbReference type="InterPro" id="IPR026541">
    <property type="entry name" value="MRG_dom"/>
</dbReference>
<dbReference type="GO" id="GO:0006325">
    <property type="term" value="P:chromatin organization"/>
    <property type="evidence" value="ECO:0007669"/>
    <property type="project" value="UniProtKB-KW"/>
</dbReference>
<dbReference type="InterPro" id="IPR053820">
    <property type="entry name" value="MSL3_chromo-like"/>
</dbReference>
<dbReference type="PROSITE" id="PS51640">
    <property type="entry name" value="MRG"/>
    <property type="match status" value="1"/>
</dbReference>
<proteinExistence type="predicted"/>
<evidence type="ECO:0000256" key="5">
    <source>
        <dbReference type="ARBA" id="ARBA00023242"/>
    </source>
</evidence>
<comment type="subcellular location">
    <subcellularLocation>
        <location evidence="1">Nucleus</location>
    </subcellularLocation>
</comment>
<feature type="compositionally biased region" description="Low complexity" evidence="7">
    <location>
        <begin position="388"/>
        <end position="407"/>
    </location>
</feature>
<evidence type="ECO:0000256" key="2">
    <source>
        <dbReference type="ARBA" id="ARBA00022853"/>
    </source>
</evidence>
<keyword evidence="4" id="KW-0804">Transcription</keyword>
<feature type="domain" description="MSL3 chromodomain-like" evidence="9">
    <location>
        <begin position="12"/>
        <end position="88"/>
    </location>
</feature>
<keyword evidence="5" id="KW-0539">Nucleus</keyword>
<evidence type="ECO:0000256" key="7">
    <source>
        <dbReference type="SAM" id="MobiDB-lite"/>
    </source>
</evidence>
<dbReference type="Pfam" id="PF22732">
    <property type="entry name" value="MSL3_chromo-like"/>
    <property type="match status" value="1"/>
</dbReference>
<feature type="domain" description="MRG" evidence="8">
    <location>
        <begin position="135"/>
        <end position="528"/>
    </location>
</feature>
<gene>
    <name evidence="10" type="ORF">LARSCL_LOCUS14254</name>
</gene>
<dbReference type="PANTHER" id="PTHR10880">
    <property type="entry name" value="MORTALITY FACTOR 4-LIKE PROTEIN"/>
    <property type="match status" value="1"/>
</dbReference>
<dbReference type="GO" id="GO:0035267">
    <property type="term" value="C:NuA4 histone acetyltransferase complex"/>
    <property type="evidence" value="ECO:0007669"/>
    <property type="project" value="TreeGrafter"/>
</dbReference>
<feature type="region of interest" description="Disordered" evidence="7">
    <location>
        <begin position="288"/>
        <end position="407"/>
    </location>
</feature>
<protein>
    <recommendedName>
        <fullName evidence="6">Protein male-specific lethal-3</fullName>
    </recommendedName>
</protein>
<accession>A0AAV2AQZ3</accession>
<dbReference type="Pfam" id="PF05712">
    <property type="entry name" value="MRG"/>
    <property type="match status" value="1"/>
</dbReference>
<evidence type="ECO:0000256" key="6">
    <source>
        <dbReference type="ARBA" id="ARBA00069454"/>
    </source>
</evidence>
<keyword evidence="3" id="KW-0805">Transcription regulation</keyword>
<feature type="compositionally biased region" description="Polar residues" evidence="7">
    <location>
        <begin position="354"/>
        <end position="369"/>
    </location>
</feature>
<keyword evidence="11" id="KW-1185">Reference proteome</keyword>
<dbReference type="Gene3D" id="1.10.274.30">
    <property type="entry name" value="MRG domain"/>
    <property type="match status" value="2"/>
</dbReference>
<organism evidence="10 11">
    <name type="scientific">Larinioides sclopetarius</name>
    <dbReference type="NCBI Taxonomy" id="280406"/>
    <lineage>
        <taxon>Eukaryota</taxon>
        <taxon>Metazoa</taxon>
        <taxon>Ecdysozoa</taxon>
        <taxon>Arthropoda</taxon>
        <taxon>Chelicerata</taxon>
        <taxon>Arachnida</taxon>
        <taxon>Araneae</taxon>
        <taxon>Araneomorphae</taxon>
        <taxon>Entelegynae</taxon>
        <taxon>Araneoidea</taxon>
        <taxon>Araneidae</taxon>
        <taxon>Larinioides</taxon>
    </lineage>
</organism>
<dbReference type="Proteomes" id="UP001497382">
    <property type="component" value="Unassembled WGS sequence"/>
</dbReference>
<evidence type="ECO:0000256" key="1">
    <source>
        <dbReference type="ARBA" id="ARBA00004123"/>
    </source>
</evidence>
<evidence type="ECO:0000256" key="3">
    <source>
        <dbReference type="ARBA" id="ARBA00023015"/>
    </source>
</evidence>
<dbReference type="AlphaFoldDB" id="A0AAV2AQZ3"/>
<dbReference type="Gene3D" id="2.30.30.140">
    <property type="match status" value="1"/>
</dbReference>
<feature type="region of interest" description="Disordered" evidence="7">
    <location>
        <begin position="114"/>
        <end position="147"/>
    </location>
</feature>
<evidence type="ECO:0000259" key="9">
    <source>
        <dbReference type="Pfam" id="PF22732"/>
    </source>
</evidence>
<dbReference type="FunFam" id="2.30.30.140:FF:000042">
    <property type="entry name" value="male-specific lethal 3 homolog"/>
    <property type="match status" value="1"/>
</dbReference>
<keyword evidence="2" id="KW-0156">Chromatin regulator</keyword>
<dbReference type="GO" id="GO:0006355">
    <property type="term" value="P:regulation of DNA-templated transcription"/>
    <property type="evidence" value="ECO:0007669"/>
    <property type="project" value="InterPro"/>
</dbReference>
<evidence type="ECO:0000313" key="10">
    <source>
        <dbReference type="EMBL" id="CAL1286450.1"/>
    </source>
</evidence>
<feature type="compositionally biased region" description="Basic and acidic residues" evidence="7">
    <location>
        <begin position="114"/>
        <end position="128"/>
    </location>
</feature>
<comment type="caution">
    <text evidence="10">The sequence shown here is derived from an EMBL/GenBank/DDBJ whole genome shotgun (WGS) entry which is preliminary data.</text>
</comment>